<dbReference type="AlphaFoldDB" id="A0A438FVB2"/>
<dbReference type="InterPro" id="IPR039663">
    <property type="entry name" value="AIP/AIPL1/TTC9"/>
</dbReference>
<keyword evidence="1" id="KW-0677">Repeat</keyword>
<evidence type="ECO:0000256" key="2">
    <source>
        <dbReference type="ARBA" id="ARBA00022803"/>
    </source>
</evidence>
<dbReference type="Gene3D" id="1.25.40.10">
    <property type="entry name" value="Tetratricopeptide repeat domain"/>
    <property type="match status" value="2"/>
</dbReference>
<evidence type="ECO:0000313" key="5">
    <source>
        <dbReference type="Proteomes" id="UP000288805"/>
    </source>
</evidence>
<evidence type="ECO:0000256" key="1">
    <source>
        <dbReference type="ARBA" id="ARBA00022737"/>
    </source>
</evidence>
<dbReference type="EMBL" id="QGNW01000729">
    <property type="protein sequence ID" value="RVW63878.1"/>
    <property type="molecule type" value="Genomic_DNA"/>
</dbReference>
<dbReference type="SUPFAM" id="SSF48452">
    <property type="entry name" value="TPR-like"/>
    <property type="match status" value="1"/>
</dbReference>
<protein>
    <submittedName>
        <fullName evidence="4">Peptidyl-prolyl cis-trans isomerase FKBP42</fullName>
    </submittedName>
</protein>
<comment type="caution">
    <text evidence="4">The sequence shown here is derived from an EMBL/GenBank/DDBJ whole genome shotgun (WGS) entry which is preliminary data.</text>
</comment>
<feature type="repeat" description="TPR" evidence="3">
    <location>
        <begin position="96"/>
        <end position="129"/>
    </location>
</feature>
<reference evidence="4 5" key="1">
    <citation type="journal article" date="2018" name="PLoS Genet.">
        <title>Population sequencing reveals clonal diversity and ancestral inbreeding in the grapevine cultivar Chardonnay.</title>
        <authorList>
            <person name="Roach M.J."/>
            <person name="Johnson D.L."/>
            <person name="Bohlmann J."/>
            <person name="van Vuuren H.J."/>
            <person name="Jones S.J."/>
            <person name="Pretorius I.S."/>
            <person name="Schmidt S.A."/>
            <person name="Borneman A.R."/>
        </authorList>
    </citation>
    <scope>NUCLEOTIDE SEQUENCE [LARGE SCALE GENOMIC DNA]</scope>
    <source>
        <strain evidence="5">cv. Chardonnay</strain>
        <tissue evidence="4">Leaf</tissue>
    </source>
</reference>
<gene>
    <name evidence="4" type="primary">FKBP42_1</name>
    <name evidence="4" type="ORF">CK203_055700</name>
</gene>
<name>A0A438FVB2_VITVI</name>
<dbReference type="InterPro" id="IPR011990">
    <property type="entry name" value="TPR-like_helical_dom_sf"/>
</dbReference>
<dbReference type="SMART" id="SM00028">
    <property type="entry name" value="TPR"/>
    <property type="match status" value="2"/>
</dbReference>
<keyword evidence="4" id="KW-0413">Isomerase</keyword>
<organism evidence="4 5">
    <name type="scientific">Vitis vinifera</name>
    <name type="common">Grape</name>
    <dbReference type="NCBI Taxonomy" id="29760"/>
    <lineage>
        <taxon>Eukaryota</taxon>
        <taxon>Viridiplantae</taxon>
        <taxon>Streptophyta</taxon>
        <taxon>Embryophyta</taxon>
        <taxon>Tracheophyta</taxon>
        <taxon>Spermatophyta</taxon>
        <taxon>Magnoliopsida</taxon>
        <taxon>eudicotyledons</taxon>
        <taxon>Gunneridae</taxon>
        <taxon>Pentapetalae</taxon>
        <taxon>rosids</taxon>
        <taxon>Vitales</taxon>
        <taxon>Vitaceae</taxon>
        <taxon>Viteae</taxon>
        <taxon>Vitis</taxon>
    </lineage>
</organism>
<dbReference type="PANTHER" id="PTHR11242">
    <property type="entry name" value="ARYL HYDROCARBON RECEPTOR INTERACTING PROTEIN RELATED"/>
    <property type="match status" value="1"/>
</dbReference>
<dbReference type="InterPro" id="IPR019734">
    <property type="entry name" value="TPR_rpt"/>
</dbReference>
<dbReference type="PROSITE" id="PS50005">
    <property type="entry name" value="TPR"/>
    <property type="match status" value="1"/>
</dbReference>
<dbReference type="GO" id="GO:0016853">
    <property type="term" value="F:isomerase activity"/>
    <property type="evidence" value="ECO:0007669"/>
    <property type="project" value="UniProtKB-KW"/>
</dbReference>
<keyword evidence="2 3" id="KW-0802">TPR repeat</keyword>
<sequence length="209" mass="24142">MVDILYEVELIGFDETKEGKTRGDMTVEERIGTADRRKMDGNVYFKEEKLEEYRDMALAVKNPCHLNMEACLVKLKRYEEAIGQYNIVLVEDENIVKALFRRGKARAELGQTDAAREDFSKSRKYAPEDKVIARELRLLAEHDKAIYSEAKGDLQRNFWTSTFSVTDAAGFGFSSKDFTALQQKQVGECSKQPKMRKKELMERIYLLCL</sequence>
<accession>A0A438FVB2</accession>
<evidence type="ECO:0000256" key="3">
    <source>
        <dbReference type="PROSITE-ProRule" id="PRU00339"/>
    </source>
</evidence>
<evidence type="ECO:0000313" key="4">
    <source>
        <dbReference type="EMBL" id="RVW63878.1"/>
    </source>
</evidence>
<dbReference type="PANTHER" id="PTHR11242:SF0">
    <property type="entry name" value="TPR_REGION DOMAIN-CONTAINING PROTEIN"/>
    <property type="match status" value="1"/>
</dbReference>
<dbReference type="Proteomes" id="UP000288805">
    <property type="component" value="Unassembled WGS sequence"/>
</dbReference>
<proteinExistence type="predicted"/>